<evidence type="ECO:0000259" key="4">
    <source>
        <dbReference type="PROSITE" id="PS50835"/>
    </source>
</evidence>
<keyword evidence="1" id="KW-1015">Disulfide bond</keyword>
<dbReference type="InterPro" id="IPR036179">
    <property type="entry name" value="Ig-like_dom_sf"/>
</dbReference>
<keyword evidence="2" id="KW-0862">Zinc</keyword>
<evidence type="ECO:0000256" key="2">
    <source>
        <dbReference type="PROSITE-ProRule" id="PRU00047"/>
    </source>
</evidence>
<evidence type="ECO:0000313" key="5">
    <source>
        <dbReference type="EMBL" id="CAC5421789.1"/>
    </source>
</evidence>
<dbReference type="PROSITE" id="PS50835">
    <property type="entry name" value="IG_LIKE"/>
    <property type="match status" value="1"/>
</dbReference>
<keyword evidence="2" id="KW-0863">Zinc-finger</keyword>
<protein>
    <recommendedName>
        <fullName evidence="7">Ig-like domain-containing protein</fullName>
    </recommendedName>
</protein>
<dbReference type="Pfam" id="PF08205">
    <property type="entry name" value="C2-set_2"/>
    <property type="match status" value="1"/>
</dbReference>
<dbReference type="InterPro" id="IPR013783">
    <property type="entry name" value="Ig-like_fold"/>
</dbReference>
<sequence>MNGSFFLPVVSPFLNFQPKEKLSSPKLDADDIITRKENESISIACTSESIPKANITWYIGETLLQGFVQTVNPSENIVISNITFTAKRNYDKLQLYCSGNDTFSSMNSSRTTLNIQYSSTNSIVSELITKLKARNKSIRIADTSAGGWTTVREYEANTIADNSDDEKKIRQAESRAVRSIKERTKLRLSPYNNNRATQNARPAVTVPNPAYSQPYSRYSQPPQPFRAGHWRRKPAQYDMCHQCKQFGHKRKNCPLNRIQTFQHNTQGQGAQRS</sequence>
<dbReference type="AlphaFoldDB" id="A0A6J8EME1"/>
<dbReference type="EMBL" id="CACVKT020009374">
    <property type="protein sequence ID" value="CAC5421789.1"/>
    <property type="molecule type" value="Genomic_DNA"/>
</dbReference>
<name>A0A6J8EME1_MYTCO</name>
<dbReference type="InterPro" id="IPR001878">
    <property type="entry name" value="Znf_CCHC"/>
</dbReference>
<feature type="domain" description="Ig-like" evidence="4">
    <location>
        <begin position="18"/>
        <end position="114"/>
    </location>
</feature>
<evidence type="ECO:0008006" key="7">
    <source>
        <dbReference type="Google" id="ProtNLM"/>
    </source>
</evidence>
<dbReference type="InterPro" id="IPR007110">
    <property type="entry name" value="Ig-like_dom"/>
</dbReference>
<organism evidence="5 6">
    <name type="scientific">Mytilus coruscus</name>
    <name type="common">Sea mussel</name>
    <dbReference type="NCBI Taxonomy" id="42192"/>
    <lineage>
        <taxon>Eukaryota</taxon>
        <taxon>Metazoa</taxon>
        <taxon>Spiralia</taxon>
        <taxon>Lophotrochozoa</taxon>
        <taxon>Mollusca</taxon>
        <taxon>Bivalvia</taxon>
        <taxon>Autobranchia</taxon>
        <taxon>Pteriomorphia</taxon>
        <taxon>Mytilida</taxon>
        <taxon>Mytiloidea</taxon>
        <taxon>Mytilidae</taxon>
        <taxon>Mytilinae</taxon>
        <taxon>Mytilus</taxon>
    </lineage>
</organism>
<dbReference type="OrthoDB" id="6139269at2759"/>
<dbReference type="GO" id="GO:0008270">
    <property type="term" value="F:zinc ion binding"/>
    <property type="evidence" value="ECO:0007669"/>
    <property type="project" value="UniProtKB-KW"/>
</dbReference>
<dbReference type="SUPFAM" id="SSF48726">
    <property type="entry name" value="Immunoglobulin"/>
    <property type="match status" value="1"/>
</dbReference>
<gene>
    <name evidence="5" type="ORF">MCOR_53879</name>
</gene>
<reference evidence="5 6" key="1">
    <citation type="submission" date="2020-06" db="EMBL/GenBank/DDBJ databases">
        <authorList>
            <person name="Li R."/>
            <person name="Bekaert M."/>
        </authorList>
    </citation>
    <scope>NUCLEOTIDE SEQUENCE [LARGE SCALE GENOMIC DNA]</scope>
    <source>
        <strain evidence="6">wild</strain>
    </source>
</reference>
<dbReference type="PROSITE" id="PS50158">
    <property type="entry name" value="ZF_CCHC"/>
    <property type="match status" value="1"/>
</dbReference>
<keyword evidence="2" id="KW-0479">Metal-binding</keyword>
<accession>A0A6J8EME1</accession>
<keyword evidence="6" id="KW-1185">Reference proteome</keyword>
<dbReference type="InterPro" id="IPR036875">
    <property type="entry name" value="Znf_CCHC_sf"/>
</dbReference>
<evidence type="ECO:0000256" key="1">
    <source>
        <dbReference type="ARBA" id="ARBA00023157"/>
    </source>
</evidence>
<evidence type="ECO:0000313" key="6">
    <source>
        <dbReference type="Proteomes" id="UP000507470"/>
    </source>
</evidence>
<dbReference type="Gene3D" id="2.60.40.10">
    <property type="entry name" value="Immunoglobulins"/>
    <property type="match status" value="1"/>
</dbReference>
<proteinExistence type="predicted"/>
<dbReference type="SUPFAM" id="SSF57756">
    <property type="entry name" value="Retrovirus zinc finger-like domains"/>
    <property type="match status" value="1"/>
</dbReference>
<dbReference type="InterPro" id="IPR013162">
    <property type="entry name" value="CD80_C2-set"/>
</dbReference>
<dbReference type="Proteomes" id="UP000507470">
    <property type="component" value="Unassembled WGS sequence"/>
</dbReference>
<evidence type="ECO:0000259" key="3">
    <source>
        <dbReference type="PROSITE" id="PS50158"/>
    </source>
</evidence>
<dbReference type="GO" id="GO:0003676">
    <property type="term" value="F:nucleic acid binding"/>
    <property type="evidence" value="ECO:0007669"/>
    <property type="project" value="InterPro"/>
</dbReference>
<feature type="domain" description="CCHC-type" evidence="3">
    <location>
        <begin position="240"/>
        <end position="254"/>
    </location>
</feature>